<feature type="transmembrane region" description="Helical" evidence="3">
    <location>
        <begin position="47"/>
        <end position="66"/>
    </location>
</feature>
<feature type="transmembrane region" description="Helical" evidence="3">
    <location>
        <begin position="327"/>
        <end position="348"/>
    </location>
</feature>
<dbReference type="Proteomes" id="UP000887568">
    <property type="component" value="Unplaced"/>
</dbReference>
<dbReference type="GeneID" id="119730147"/>
<reference evidence="5" key="1">
    <citation type="submission" date="2022-11" db="UniProtKB">
        <authorList>
            <consortium name="EnsemblMetazoa"/>
        </authorList>
    </citation>
    <scope>IDENTIFICATION</scope>
</reference>
<dbReference type="Pfam" id="PF07690">
    <property type="entry name" value="MFS_1"/>
    <property type="match status" value="1"/>
</dbReference>
<dbReference type="GO" id="GO:0016020">
    <property type="term" value="C:membrane"/>
    <property type="evidence" value="ECO:0007669"/>
    <property type="project" value="UniProtKB-SubCell"/>
</dbReference>
<feature type="transmembrane region" description="Helical" evidence="3">
    <location>
        <begin position="384"/>
        <end position="408"/>
    </location>
</feature>
<feature type="domain" description="Major facilitator superfamily (MFS) profile" evidence="4">
    <location>
        <begin position="1"/>
        <end position="410"/>
    </location>
</feature>
<dbReference type="PANTHER" id="PTHR11360">
    <property type="entry name" value="MONOCARBOXYLATE TRANSPORTER"/>
    <property type="match status" value="1"/>
</dbReference>
<keyword evidence="3" id="KW-0472">Membrane</keyword>
<dbReference type="RefSeq" id="XP_038058851.1">
    <property type="nucleotide sequence ID" value="XM_038202923.1"/>
</dbReference>
<keyword evidence="6" id="KW-1185">Reference proteome</keyword>
<feature type="transmembrane region" description="Helical" evidence="3">
    <location>
        <begin position="264"/>
        <end position="285"/>
    </location>
</feature>
<evidence type="ECO:0000256" key="2">
    <source>
        <dbReference type="SAM" id="MobiDB-lite"/>
    </source>
</evidence>
<dbReference type="EnsemblMetazoa" id="XM_038202923.1">
    <property type="protein sequence ID" value="XP_038058851.1"/>
    <property type="gene ID" value="LOC119730147"/>
</dbReference>
<dbReference type="Gene3D" id="1.20.1250.20">
    <property type="entry name" value="MFS general substrate transporter like domains"/>
    <property type="match status" value="1"/>
</dbReference>
<dbReference type="OMA" id="WAISVNA"/>
<evidence type="ECO:0000256" key="3">
    <source>
        <dbReference type="SAM" id="Phobius"/>
    </source>
</evidence>
<dbReference type="PANTHER" id="PTHR11360:SF303">
    <property type="entry name" value="MAJOR FACILITATOR SUPERFAMILY (MFS) PROFILE DOMAIN-CONTAINING PROTEIN"/>
    <property type="match status" value="1"/>
</dbReference>
<keyword evidence="3" id="KW-1133">Transmembrane helix</keyword>
<accession>A0A914A620</accession>
<evidence type="ECO:0000256" key="1">
    <source>
        <dbReference type="ARBA" id="ARBA00004141"/>
    </source>
</evidence>
<sequence>MKGLAVLLPTLQGQADTYTWVIGWMIVIMEVTADLTGPIASPLERRFGIRACLMVSGVMITVAFIVSAASSSVLVMAVVLAALAGPGIGLSHVLSRELIGRCFQSGGTSTAFSISQTGTPAAYIAIPWLSQLFLDTYGYRGTLLLLGAIFFHLTACGALLRFPSDNDATVTKEGRDYISLVSGAEEGTQSSTDSNASRRSSDQENRAKTSALRSFWQNLHTELFYDVTYWLLAIIYIIIQFVYTAWLVYYVPHTQAKGFSLSDVTIFTAISGLTRILTGLSLGPLLDKIKIIGNKGFMGITLILLALYYLIDPWLTSFWSTAVNQGVYGFAIGLAWLLADVLLCEAIAVDRLGSAFGWISMKSGILRFSLLYLPGLIYDLTRSYTLTFMLLGGAHLIGFAVLLLLVWLQRRKQ</sequence>
<feature type="transmembrane region" description="Helical" evidence="3">
    <location>
        <begin position="73"/>
        <end position="94"/>
    </location>
</feature>
<evidence type="ECO:0000259" key="4">
    <source>
        <dbReference type="PROSITE" id="PS50850"/>
    </source>
</evidence>
<feature type="region of interest" description="Disordered" evidence="2">
    <location>
        <begin position="184"/>
        <end position="205"/>
    </location>
</feature>
<dbReference type="SUPFAM" id="SSF103473">
    <property type="entry name" value="MFS general substrate transporter"/>
    <property type="match status" value="1"/>
</dbReference>
<name>A0A914A620_PATMI</name>
<dbReference type="InterPro" id="IPR036259">
    <property type="entry name" value="MFS_trans_sf"/>
</dbReference>
<proteinExistence type="predicted"/>
<evidence type="ECO:0000313" key="6">
    <source>
        <dbReference type="Proteomes" id="UP000887568"/>
    </source>
</evidence>
<protein>
    <recommendedName>
        <fullName evidence="4">Major facilitator superfamily (MFS) profile domain-containing protein</fullName>
    </recommendedName>
</protein>
<dbReference type="InterPro" id="IPR050327">
    <property type="entry name" value="Proton-linked_MCT"/>
</dbReference>
<keyword evidence="3" id="KW-0812">Transmembrane</keyword>
<dbReference type="InterPro" id="IPR011701">
    <property type="entry name" value="MFS"/>
</dbReference>
<comment type="subcellular location">
    <subcellularLocation>
        <location evidence="1">Membrane</location>
        <topology evidence="1">Multi-pass membrane protein</topology>
    </subcellularLocation>
</comment>
<dbReference type="InterPro" id="IPR020846">
    <property type="entry name" value="MFS_dom"/>
</dbReference>
<evidence type="ECO:0000313" key="5">
    <source>
        <dbReference type="EnsemblMetazoa" id="XP_038058851.1"/>
    </source>
</evidence>
<dbReference type="AlphaFoldDB" id="A0A914A620"/>
<dbReference type="GO" id="GO:0008028">
    <property type="term" value="F:monocarboxylic acid transmembrane transporter activity"/>
    <property type="evidence" value="ECO:0007669"/>
    <property type="project" value="TreeGrafter"/>
</dbReference>
<feature type="transmembrane region" description="Helical" evidence="3">
    <location>
        <begin position="297"/>
        <end position="315"/>
    </location>
</feature>
<feature type="transmembrane region" description="Helical" evidence="3">
    <location>
        <begin position="229"/>
        <end position="252"/>
    </location>
</feature>
<feature type="transmembrane region" description="Helical" evidence="3">
    <location>
        <begin position="355"/>
        <end position="378"/>
    </location>
</feature>
<organism evidence="5 6">
    <name type="scientific">Patiria miniata</name>
    <name type="common">Bat star</name>
    <name type="synonym">Asterina miniata</name>
    <dbReference type="NCBI Taxonomy" id="46514"/>
    <lineage>
        <taxon>Eukaryota</taxon>
        <taxon>Metazoa</taxon>
        <taxon>Echinodermata</taxon>
        <taxon>Eleutherozoa</taxon>
        <taxon>Asterozoa</taxon>
        <taxon>Asteroidea</taxon>
        <taxon>Valvatacea</taxon>
        <taxon>Valvatida</taxon>
        <taxon>Asterinidae</taxon>
        <taxon>Patiria</taxon>
    </lineage>
</organism>
<feature type="transmembrane region" description="Helical" evidence="3">
    <location>
        <begin position="137"/>
        <end position="160"/>
    </location>
</feature>
<dbReference type="OrthoDB" id="410267at2759"/>
<dbReference type="PROSITE" id="PS50850">
    <property type="entry name" value="MFS"/>
    <property type="match status" value="1"/>
</dbReference>